<keyword evidence="1" id="KW-0805">Transcription regulation</keyword>
<gene>
    <name evidence="5" type="ORF">ACFQH5_11870</name>
</gene>
<reference evidence="6" key="1">
    <citation type="journal article" date="2019" name="Int. J. Syst. Evol. Microbiol.">
        <title>The Global Catalogue of Microorganisms (GCM) 10K type strain sequencing project: providing services to taxonomists for standard genome sequencing and annotation.</title>
        <authorList>
            <consortium name="The Broad Institute Genomics Platform"/>
            <consortium name="The Broad Institute Genome Sequencing Center for Infectious Disease"/>
            <person name="Wu L."/>
            <person name="Ma J."/>
        </authorList>
    </citation>
    <scope>NUCLEOTIDE SEQUENCE [LARGE SCALE GENOMIC DNA]</scope>
    <source>
        <strain evidence="6">CGMCC 1.13666</strain>
    </source>
</reference>
<protein>
    <submittedName>
        <fullName evidence="5">AraC family transcriptional regulator</fullName>
    </submittedName>
</protein>
<name>A0ABW2EW96_9GAMM</name>
<evidence type="ECO:0000256" key="3">
    <source>
        <dbReference type="ARBA" id="ARBA00023163"/>
    </source>
</evidence>
<dbReference type="PANTHER" id="PTHR46796:SF12">
    <property type="entry name" value="HTH-TYPE DNA-BINDING TRANSCRIPTIONAL ACTIVATOR EUTR"/>
    <property type="match status" value="1"/>
</dbReference>
<keyword evidence="6" id="KW-1185">Reference proteome</keyword>
<dbReference type="RefSeq" id="WP_346063713.1">
    <property type="nucleotide sequence ID" value="NZ_BAAADR010000021.1"/>
</dbReference>
<dbReference type="Gene3D" id="1.10.10.60">
    <property type="entry name" value="Homeodomain-like"/>
    <property type="match status" value="1"/>
</dbReference>
<dbReference type="PANTHER" id="PTHR46796">
    <property type="entry name" value="HTH-TYPE TRANSCRIPTIONAL ACTIVATOR RHAS-RELATED"/>
    <property type="match status" value="1"/>
</dbReference>
<dbReference type="InterPro" id="IPR009057">
    <property type="entry name" value="Homeodomain-like_sf"/>
</dbReference>
<dbReference type="SUPFAM" id="SSF46689">
    <property type="entry name" value="Homeodomain-like"/>
    <property type="match status" value="1"/>
</dbReference>
<dbReference type="InterPro" id="IPR050204">
    <property type="entry name" value="AraC_XylS_family_regulators"/>
</dbReference>
<keyword evidence="3" id="KW-0804">Transcription</keyword>
<dbReference type="Pfam" id="PF12833">
    <property type="entry name" value="HTH_18"/>
    <property type="match status" value="1"/>
</dbReference>
<evidence type="ECO:0000259" key="4">
    <source>
        <dbReference type="PROSITE" id="PS01124"/>
    </source>
</evidence>
<evidence type="ECO:0000313" key="6">
    <source>
        <dbReference type="Proteomes" id="UP001596411"/>
    </source>
</evidence>
<dbReference type="Pfam" id="PF14525">
    <property type="entry name" value="AraC_binding_2"/>
    <property type="match status" value="1"/>
</dbReference>
<proteinExistence type="predicted"/>
<dbReference type="SMART" id="SM00342">
    <property type="entry name" value="HTH_ARAC"/>
    <property type="match status" value="1"/>
</dbReference>
<organism evidence="5 6">
    <name type="scientific">Halomonas salifodinae</name>
    <dbReference type="NCBI Taxonomy" id="438745"/>
    <lineage>
        <taxon>Bacteria</taxon>
        <taxon>Pseudomonadati</taxon>
        <taxon>Pseudomonadota</taxon>
        <taxon>Gammaproteobacteria</taxon>
        <taxon>Oceanospirillales</taxon>
        <taxon>Halomonadaceae</taxon>
        <taxon>Halomonas</taxon>
    </lineage>
</organism>
<dbReference type="InterPro" id="IPR035418">
    <property type="entry name" value="AraC-bd_2"/>
</dbReference>
<dbReference type="PROSITE" id="PS00041">
    <property type="entry name" value="HTH_ARAC_FAMILY_1"/>
    <property type="match status" value="1"/>
</dbReference>
<evidence type="ECO:0000313" key="5">
    <source>
        <dbReference type="EMBL" id="MFC7090245.1"/>
    </source>
</evidence>
<evidence type="ECO:0000256" key="2">
    <source>
        <dbReference type="ARBA" id="ARBA00023125"/>
    </source>
</evidence>
<dbReference type="InterPro" id="IPR018062">
    <property type="entry name" value="HTH_AraC-typ_CS"/>
</dbReference>
<dbReference type="EMBL" id="JBHSZP010000024">
    <property type="protein sequence ID" value="MFC7090245.1"/>
    <property type="molecule type" value="Genomic_DNA"/>
</dbReference>
<comment type="caution">
    <text evidence="5">The sequence shown here is derived from an EMBL/GenBank/DDBJ whole genome shotgun (WGS) entry which is preliminary data.</text>
</comment>
<accession>A0ABW2EW96</accession>
<sequence>MTPLYNHCVFRSQERSETHSLIARELIDHRLRWQGGEVDTRLYKFNAQRLSLYSLRYGDAVSIFPEVYSDFSLVHFSLRGGIEILADGRRQEVRQGRAIVSSPRSSIRLNYSNACEQLILRVPHDVLSDAARQLGRTHLYGSIKQMPGLVLTEAACQQWEVYMQMFMALEDYSQHDSSCAPWLENIEKGMAMFLLLQSHDMVPQPVSMVEYSCGSVDNSQAKRRLDRLFEYALTHLTCPVTLADLAKAVAMSERQLNTLCHEHLGSSPMLWLRNLRLDAVRDILRKNPQSDITSVAILHGFSHLGRFASYYRMRFGELPSKTVKSARTG</sequence>
<dbReference type="Proteomes" id="UP001596411">
    <property type="component" value="Unassembled WGS sequence"/>
</dbReference>
<evidence type="ECO:0000256" key="1">
    <source>
        <dbReference type="ARBA" id="ARBA00023015"/>
    </source>
</evidence>
<dbReference type="PROSITE" id="PS01124">
    <property type="entry name" value="HTH_ARAC_FAMILY_2"/>
    <property type="match status" value="1"/>
</dbReference>
<feature type="domain" description="HTH araC/xylS-type" evidence="4">
    <location>
        <begin position="226"/>
        <end position="325"/>
    </location>
</feature>
<dbReference type="InterPro" id="IPR018060">
    <property type="entry name" value="HTH_AraC"/>
</dbReference>
<keyword evidence="2" id="KW-0238">DNA-binding</keyword>